<dbReference type="InterPro" id="IPR032675">
    <property type="entry name" value="LRR_dom_sf"/>
</dbReference>
<proteinExistence type="predicted"/>
<evidence type="ECO:0008006" key="2">
    <source>
        <dbReference type="Google" id="ProtNLM"/>
    </source>
</evidence>
<reference evidence="1" key="1">
    <citation type="submission" date="2018-06" db="EMBL/GenBank/DDBJ databases">
        <authorList>
            <person name="Zhirakovskaya E."/>
        </authorList>
    </citation>
    <scope>NUCLEOTIDE SEQUENCE</scope>
</reference>
<accession>A0A3B0VYL1</accession>
<dbReference type="Gene3D" id="3.80.10.10">
    <property type="entry name" value="Ribonuclease Inhibitor"/>
    <property type="match status" value="1"/>
</dbReference>
<protein>
    <recommendedName>
        <fullName evidence="2">Internalin</fullName>
    </recommendedName>
</protein>
<sequence>MQEVAKHHRMLDLSNAYGKDEKWLAIDCAFIESGIRYAKANGCKRIAFGSLDDTKTANKVRIDILGSLIDLEGVMWQIPIPKQADLSALFAHRGLKYLSIVQPNLAIDLAYFPKLELFDFLFSERISGYEMAKKLRYIKVSKLTANLSFLGAVKSLVTLNVTRSNIETLSGIENIANLENLSLTVCTNLTDISHAAGLKKLKSLHMDRTSKLTDISILGEFDSLVSLWLHSKKIDSCGFIAAMKSLEFASLNTEVGDNDLSPVLKSKTLKEIRFSPMKRTYFPKLSLDEINNMLRQSNN</sequence>
<dbReference type="EMBL" id="UOFC01000224">
    <property type="protein sequence ID" value="VAW48708.1"/>
    <property type="molecule type" value="Genomic_DNA"/>
</dbReference>
<name>A0A3B0VYL1_9ZZZZ</name>
<organism evidence="1">
    <name type="scientific">hydrothermal vent metagenome</name>
    <dbReference type="NCBI Taxonomy" id="652676"/>
    <lineage>
        <taxon>unclassified sequences</taxon>
        <taxon>metagenomes</taxon>
        <taxon>ecological metagenomes</taxon>
    </lineage>
</organism>
<dbReference type="SUPFAM" id="SSF52058">
    <property type="entry name" value="L domain-like"/>
    <property type="match status" value="1"/>
</dbReference>
<evidence type="ECO:0000313" key="1">
    <source>
        <dbReference type="EMBL" id="VAW48708.1"/>
    </source>
</evidence>
<gene>
    <name evidence="1" type="ORF">MNBD_GAMMA03-540</name>
</gene>
<dbReference type="AlphaFoldDB" id="A0A3B0VYL1"/>